<dbReference type="Proteomes" id="UP000006793">
    <property type="component" value="Chromosome"/>
</dbReference>
<dbReference type="InParanoid" id="F8A9K1"/>
<reference evidence="2" key="1">
    <citation type="submission" date="2011-04" db="EMBL/GenBank/DDBJ databases">
        <title>The complete genome of Thermodesulfatator indicus DSM 15286.</title>
        <authorList>
            <person name="Lucas S."/>
            <person name="Copeland A."/>
            <person name="Lapidus A."/>
            <person name="Bruce D."/>
            <person name="Goodwin L."/>
            <person name="Pitluck S."/>
            <person name="Peters L."/>
            <person name="Kyrpides N."/>
            <person name="Mavromatis K."/>
            <person name="Pagani I."/>
            <person name="Ivanova N."/>
            <person name="Saunders L."/>
            <person name="Detter J.C."/>
            <person name="Tapia R."/>
            <person name="Han C."/>
            <person name="Land M."/>
            <person name="Hauser L."/>
            <person name="Markowitz V."/>
            <person name="Cheng J.-F."/>
            <person name="Hugenholtz P."/>
            <person name="Woyke T."/>
            <person name="Wu D."/>
            <person name="Spring S."/>
            <person name="Schroeder M."/>
            <person name="Brambilla E."/>
            <person name="Klenk H.-P."/>
            <person name="Eisen J.A."/>
        </authorList>
    </citation>
    <scope>NUCLEOTIDE SEQUENCE [LARGE SCALE GENOMIC DNA]</scope>
    <source>
        <strain evidence="2">DSM 15286 / JCM 11887 / CIR29812</strain>
    </source>
</reference>
<dbReference type="KEGG" id="tid:Thein_1361"/>
<organism evidence="1 2">
    <name type="scientific">Thermodesulfatator indicus (strain DSM 15286 / JCM 11887 / CIR29812)</name>
    <dbReference type="NCBI Taxonomy" id="667014"/>
    <lineage>
        <taxon>Bacteria</taxon>
        <taxon>Pseudomonadati</taxon>
        <taxon>Thermodesulfobacteriota</taxon>
        <taxon>Thermodesulfobacteria</taxon>
        <taxon>Thermodesulfobacteriales</taxon>
        <taxon>Thermodesulfatatoraceae</taxon>
        <taxon>Thermodesulfatator</taxon>
    </lineage>
</organism>
<gene>
    <name evidence="1" type="ordered locus">Thein_1361</name>
</gene>
<evidence type="ECO:0000313" key="2">
    <source>
        <dbReference type="Proteomes" id="UP000006793"/>
    </source>
</evidence>
<dbReference type="STRING" id="667014.Thein_1361"/>
<dbReference type="AlphaFoldDB" id="F8A9K1"/>
<accession>F8A9K1</accession>
<dbReference type="HOGENOM" id="CLU_201161_0_0_0"/>
<dbReference type="OrthoDB" id="15413at2"/>
<dbReference type="eggNOG" id="ENOG50338H8">
    <property type="taxonomic scope" value="Bacteria"/>
</dbReference>
<dbReference type="EMBL" id="CP002683">
    <property type="protein sequence ID" value="AEH45227.1"/>
    <property type="molecule type" value="Genomic_DNA"/>
</dbReference>
<sequence length="64" mass="7827">MRVVLEVENSKEGRALINCLKQLPFVKIRESQKLKKEHKFEEIFGIWKDRNITKEKLREKAWRM</sequence>
<dbReference type="PaxDb" id="667014-Thein_1361"/>
<keyword evidence="2" id="KW-1185">Reference proteome</keyword>
<name>F8A9K1_THEID</name>
<proteinExistence type="predicted"/>
<protein>
    <submittedName>
        <fullName evidence="1">Uncharacterized protein</fullName>
    </submittedName>
</protein>
<reference evidence="1 2" key="2">
    <citation type="journal article" date="2012" name="Stand. Genomic Sci.">
        <title>Complete genome sequence of the thermophilic sulfate-reducing ocean bacterium Thermodesulfatator indicus type strain (CIR29812(T)).</title>
        <authorList>
            <person name="Anderson I."/>
            <person name="Saunders E."/>
            <person name="Lapidus A."/>
            <person name="Nolan M."/>
            <person name="Lucas S."/>
            <person name="Tice H."/>
            <person name="Del Rio T.G."/>
            <person name="Cheng J.F."/>
            <person name="Han C."/>
            <person name="Tapia R."/>
            <person name="Goodwin L.A."/>
            <person name="Pitluck S."/>
            <person name="Liolios K."/>
            <person name="Mavromatis K."/>
            <person name="Pagani I."/>
            <person name="Ivanova N."/>
            <person name="Mikhailova N."/>
            <person name="Pati A."/>
            <person name="Chen A."/>
            <person name="Palaniappan K."/>
            <person name="Land M."/>
            <person name="Hauser L."/>
            <person name="Jeffries C.D."/>
            <person name="Chang Y.J."/>
            <person name="Brambilla E.M."/>
            <person name="Rohde M."/>
            <person name="Spring S."/>
            <person name="Goker M."/>
            <person name="Detter J.C."/>
            <person name="Woyke T."/>
            <person name="Bristow J."/>
            <person name="Eisen J.A."/>
            <person name="Markowitz V."/>
            <person name="Hugenholtz P."/>
            <person name="Kyrpides N.C."/>
            <person name="Klenk H.P."/>
        </authorList>
    </citation>
    <scope>NUCLEOTIDE SEQUENCE [LARGE SCALE GENOMIC DNA]</scope>
    <source>
        <strain evidence="2">DSM 15286 / JCM 11887 / CIR29812</strain>
    </source>
</reference>
<evidence type="ECO:0000313" key="1">
    <source>
        <dbReference type="EMBL" id="AEH45227.1"/>
    </source>
</evidence>